<comment type="function">
    <text evidence="2 15">Catalyzes the phosphorylation of D-fructose 6-phosphate to fructose 1,6-bisphosphate by ATP, the first committing step of glycolysis.</text>
</comment>
<dbReference type="InterPro" id="IPR035966">
    <property type="entry name" value="PKF_sf"/>
</dbReference>
<evidence type="ECO:0000256" key="7">
    <source>
        <dbReference type="ARBA" id="ARBA00022679"/>
    </source>
</evidence>
<dbReference type="GO" id="GO:0030388">
    <property type="term" value="P:fructose 1,6-bisphosphate metabolic process"/>
    <property type="evidence" value="ECO:0007669"/>
    <property type="project" value="TreeGrafter"/>
</dbReference>
<dbReference type="NCBIfam" id="NF002872">
    <property type="entry name" value="PRK03202.1"/>
    <property type="match status" value="1"/>
</dbReference>
<dbReference type="InterPro" id="IPR012828">
    <property type="entry name" value="PFKA_ATP_prok"/>
</dbReference>
<keyword evidence="9 15" id="KW-0547">Nucleotide-binding</keyword>
<feature type="binding site" description="in other chain" evidence="15">
    <location>
        <begin position="213"/>
        <end position="215"/>
    </location>
    <ligand>
        <name>ADP</name>
        <dbReference type="ChEBI" id="CHEBI:456216"/>
        <note>allosteric activator; ligand shared between dimeric partners</note>
    </ligand>
</feature>
<keyword evidence="7 15" id="KW-0808">Transferase</keyword>
<evidence type="ECO:0000313" key="18">
    <source>
        <dbReference type="Proteomes" id="UP001329915"/>
    </source>
</evidence>
<evidence type="ECO:0000256" key="3">
    <source>
        <dbReference type="ARBA" id="ARBA00004496"/>
    </source>
</evidence>
<dbReference type="NCBIfam" id="TIGR02482">
    <property type="entry name" value="PFKA_ATP"/>
    <property type="match status" value="1"/>
</dbReference>
<evidence type="ECO:0000256" key="2">
    <source>
        <dbReference type="ARBA" id="ARBA00002659"/>
    </source>
</evidence>
<name>A0AAU0UTW3_9FIRM</name>
<evidence type="ECO:0000313" key="17">
    <source>
        <dbReference type="EMBL" id="WRO23329.1"/>
    </source>
</evidence>
<dbReference type="InterPro" id="IPR000023">
    <property type="entry name" value="Phosphofructokinase_dom"/>
</dbReference>
<comment type="subunit">
    <text evidence="15">Homotetramer.</text>
</comment>
<keyword evidence="10 15" id="KW-0418">Kinase</keyword>
<dbReference type="PANTHER" id="PTHR13697:SF4">
    <property type="entry name" value="ATP-DEPENDENT 6-PHOSPHOFRUCTOKINASE"/>
    <property type="match status" value="1"/>
</dbReference>
<dbReference type="InterPro" id="IPR015912">
    <property type="entry name" value="Phosphofructokinase_CS"/>
</dbReference>
<evidence type="ECO:0000256" key="13">
    <source>
        <dbReference type="ARBA" id="ARBA00023152"/>
    </source>
</evidence>
<evidence type="ECO:0000256" key="1">
    <source>
        <dbReference type="ARBA" id="ARBA00001946"/>
    </source>
</evidence>
<feature type="binding site" description="in other chain" evidence="15">
    <location>
        <begin position="249"/>
        <end position="252"/>
    </location>
    <ligand>
        <name>substrate</name>
        <note>ligand shared between dimeric partners</note>
    </ligand>
</feature>
<evidence type="ECO:0000256" key="11">
    <source>
        <dbReference type="ARBA" id="ARBA00022840"/>
    </source>
</evidence>
<comment type="catalytic activity">
    <reaction evidence="14 15">
        <text>beta-D-fructose 6-phosphate + ATP = beta-D-fructose 1,6-bisphosphate + ADP + H(+)</text>
        <dbReference type="Rhea" id="RHEA:16109"/>
        <dbReference type="ChEBI" id="CHEBI:15378"/>
        <dbReference type="ChEBI" id="CHEBI:30616"/>
        <dbReference type="ChEBI" id="CHEBI:32966"/>
        <dbReference type="ChEBI" id="CHEBI:57634"/>
        <dbReference type="ChEBI" id="CHEBI:456216"/>
        <dbReference type="EC" id="2.7.1.11"/>
    </reaction>
</comment>
<dbReference type="KEGG" id="dbc:MFMK1_003186"/>
<dbReference type="FunFam" id="3.40.50.450:FF:000001">
    <property type="entry name" value="ATP-dependent 6-phosphofructokinase"/>
    <property type="match status" value="1"/>
</dbReference>
<keyword evidence="11 15" id="KW-0067">ATP-binding</keyword>
<comment type="caution">
    <text evidence="15">Lacks conserved residue(s) required for the propagation of feature annotation.</text>
</comment>
<dbReference type="GO" id="GO:0042802">
    <property type="term" value="F:identical protein binding"/>
    <property type="evidence" value="ECO:0007669"/>
    <property type="project" value="TreeGrafter"/>
</dbReference>
<gene>
    <name evidence="15 17" type="primary">pfkA</name>
    <name evidence="17" type="ORF">MFMK1_003186</name>
</gene>
<dbReference type="Proteomes" id="UP001329915">
    <property type="component" value="Chromosome"/>
</dbReference>
<feature type="binding site" evidence="15">
    <location>
        <begin position="102"/>
        <end position="105"/>
    </location>
    <ligand>
        <name>ATP</name>
        <dbReference type="ChEBI" id="CHEBI:30616"/>
    </ligand>
</feature>
<feature type="binding site" description="in other chain" evidence="15">
    <location>
        <position position="154"/>
    </location>
    <ligand>
        <name>ADP</name>
        <dbReference type="ChEBI" id="CHEBI:456216"/>
        <note>allosteric activator; ligand shared between dimeric partners</note>
    </ligand>
</feature>
<evidence type="ECO:0000256" key="9">
    <source>
        <dbReference type="ARBA" id="ARBA00022741"/>
    </source>
</evidence>
<feature type="active site" description="Proton acceptor" evidence="15">
    <location>
        <position position="127"/>
    </location>
</feature>
<dbReference type="GO" id="GO:0005945">
    <property type="term" value="C:6-phosphofructokinase complex"/>
    <property type="evidence" value="ECO:0007669"/>
    <property type="project" value="TreeGrafter"/>
</dbReference>
<dbReference type="SUPFAM" id="SSF53784">
    <property type="entry name" value="Phosphofructokinase"/>
    <property type="match status" value="1"/>
</dbReference>
<dbReference type="PROSITE" id="PS00433">
    <property type="entry name" value="PHOSPHOFRUCTOKINASE"/>
    <property type="match status" value="1"/>
</dbReference>
<evidence type="ECO:0000256" key="10">
    <source>
        <dbReference type="ARBA" id="ARBA00022777"/>
    </source>
</evidence>
<reference evidence="17 18" key="1">
    <citation type="submission" date="2023-04" db="EMBL/GenBank/DDBJ databases">
        <authorList>
            <person name="Hsu D."/>
        </authorList>
    </citation>
    <scope>NUCLEOTIDE SEQUENCE [LARGE SCALE GENOMIC DNA]</scope>
    <source>
        <strain evidence="17 18">MK1</strain>
    </source>
</reference>
<comment type="pathway">
    <text evidence="4 15">Carbohydrate degradation; glycolysis; D-glyceraldehyde 3-phosphate and glycerone phosphate from D-glucose: step 3/4.</text>
</comment>
<comment type="subcellular location">
    <subcellularLocation>
        <location evidence="3 15">Cytoplasm</location>
    </subcellularLocation>
</comment>
<dbReference type="InterPro" id="IPR012003">
    <property type="entry name" value="ATP_PFK_prok-type"/>
</dbReference>
<dbReference type="Gene3D" id="3.40.50.460">
    <property type="entry name" value="Phosphofructokinase domain"/>
    <property type="match status" value="1"/>
</dbReference>
<feature type="binding site" evidence="15">
    <location>
        <position position="162"/>
    </location>
    <ligand>
        <name>substrate</name>
        <note>ligand shared between dimeric partners</note>
    </ligand>
</feature>
<comment type="activity regulation">
    <text evidence="15">Allosterically activated by ADP and other diphosphonucleosides, and allosterically inhibited by phosphoenolpyruvate.</text>
</comment>
<keyword evidence="12 15" id="KW-0460">Magnesium</keyword>
<evidence type="ECO:0000256" key="5">
    <source>
        <dbReference type="ARBA" id="ARBA00022490"/>
    </source>
</evidence>
<organism evidence="17 18">
    <name type="scientific">Metallumcola ferriviriculae</name>
    <dbReference type="NCBI Taxonomy" id="3039180"/>
    <lineage>
        <taxon>Bacteria</taxon>
        <taxon>Bacillati</taxon>
        <taxon>Bacillota</taxon>
        <taxon>Clostridia</taxon>
        <taxon>Neomoorellales</taxon>
        <taxon>Desulfitibacteraceae</taxon>
        <taxon>Metallumcola</taxon>
    </lineage>
</organism>
<protein>
    <recommendedName>
        <fullName evidence="15">ATP-dependent 6-phosphofructokinase</fullName>
        <shortName evidence="15">ATP-PFK</shortName>
        <shortName evidence="15">Phosphofructokinase</shortName>
        <ecNumber evidence="15">2.7.1.11</ecNumber>
    </recommendedName>
    <alternativeName>
        <fullName evidence="15">Phosphohexokinase</fullName>
    </alternativeName>
</protein>
<evidence type="ECO:0000256" key="15">
    <source>
        <dbReference type="HAMAP-Rule" id="MF_00339"/>
    </source>
</evidence>
<dbReference type="RefSeq" id="WP_366922711.1">
    <property type="nucleotide sequence ID" value="NZ_CP121694.1"/>
</dbReference>
<evidence type="ECO:0000256" key="8">
    <source>
        <dbReference type="ARBA" id="ARBA00022723"/>
    </source>
</evidence>
<proteinExistence type="inferred from homology"/>
<feature type="binding site" description="in other chain" evidence="15">
    <location>
        <begin position="169"/>
        <end position="171"/>
    </location>
    <ligand>
        <name>substrate</name>
        <note>ligand shared between dimeric partners</note>
    </ligand>
</feature>
<keyword evidence="8 15" id="KW-0479">Metal-binding</keyword>
<feature type="binding site" description="in other chain" evidence="15">
    <location>
        <position position="211"/>
    </location>
    <ligand>
        <name>ADP</name>
        <dbReference type="ChEBI" id="CHEBI:456216"/>
        <note>allosteric activator; ligand shared between dimeric partners</note>
    </ligand>
</feature>
<feature type="binding site" evidence="15">
    <location>
        <position position="243"/>
    </location>
    <ligand>
        <name>substrate</name>
        <note>ligand shared between dimeric partners</note>
    </ligand>
</feature>
<evidence type="ECO:0000256" key="12">
    <source>
        <dbReference type="ARBA" id="ARBA00022842"/>
    </source>
</evidence>
<comment type="cofactor">
    <cofactor evidence="1 15">
        <name>Mg(2+)</name>
        <dbReference type="ChEBI" id="CHEBI:18420"/>
    </cofactor>
</comment>
<evidence type="ECO:0000256" key="14">
    <source>
        <dbReference type="ARBA" id="ARBA00048070"/>
    </source>
</evidence>
<dbReference type="GO" id="GO:0016208">
    <property type="term" value="F:AMP binding"/>
    <property type="evidence" value="ECO:0007669"/>
    <property type="project" value="TreeGrafter"/>
</dbReference>
<dbReference type="EMBL" id="CP121694">
    <property type="protein sequence ID" value="WRO23329.1"/>
    <property type="molecule type" value="Genomic_DNA"/>
</dbReference>
<dbReference type="HAMAP" id="MF_00339">
    <property type="entry name" value="Phosphofructokinase_I_B1"/>
    <property type="match status" value="1"/>
</dbReference>
<sequence>MNNIAVLTSGGDAPGMNAAIRAVVRSGIYQDLNVFGIMQGYTGLIEDKFQHLKVSSVADIIHRGGTKLLTSRSEEFRTEAGRKKALANLRKHNIDGIVVIGGDGSFAGASKLAKLGMPVIGVPGTIDNDIPFTEATIGFDTAVNTVIDAINKIRDTATSHQRVWLVEVMGRSSGHIALEAGLAGGAETVLIPEVPKDLETVISKIKKGRRRGKLHNIIVVAEGVGSAMDISKDIESISGLQTKVTILGHIQRGGTPTAFDRVLASRMGAEAVKLLLEGKSNRMVGIANRAIQNVDITEALASKKEIDLEMYQLAGVLSI</sequence>
<dbReference type="Pfam" id="PF00365">
    <property type="entry name" value="PFK"/>
    <property type="match status" value="1"/>
</dbReference>
<dbReference type="GO" id="GO:0048029">
    <property type="term" value="F:monosaccharide binding"/>
    <property type="evidence" value="ECO:0007669"/>
    <property type="project" value="TreeGrafter"/>
</dbReference>
<dbReference type="InterPro" id="IPR022953">
    <property type="entry name" value="ATP_PFK"/>
</dbReference>
<dbReference type="GO" id="GO:0006002">
    <property type="term" value="P:fructose 6-phosphate metabolic process"/>
    <property type="evidence" value="ECO:0007669"/>
    <property type="project" value="UniProtKB-UniRule"/>
</dbReference>
<keyword evidence="6 15" id="KW-0021">Allosteric enzyme</keyword>
<accession>A0AAU0UTW3</accession>
<evidence type="ECO:0000256" key="4">
    <source>
        <dbReference type="ARBA" id="ARBA00004679"/>
    </source>
</evidence>
<dbReference type="PRINTS" id="PR00476">
    <property type="entry name" value="PHFRCTKINASE"/>
</dbReference>
<feature type="binding site" evidence="15">
    <location>
        <begin position="21"/>
        <end position="25"/>
    </location>
    <ligand>
        <name>ADP</name>
        <dbReference type="ChEBI" id="CHEBI:456216"/>
        <note>allosteric activator; ligand shared between dimeric partners</note>
    </ligand>
</feature>
<dbReference type="PIRSF" id="PIRSF000532">
    <property type="entry name" value="ATP_PFK_prok"/>
    <property type="match status" value="1"/>
</dbReference>
<feature type="binding site" description="in other chain" evidence="15">
    <location>
        <position position="222"/>
    </location>
    <ligand>
        <name>substrate</name>
        <note>ligand shared between dimeric partners</note>
    </ligand>
</feature>
<evidence type="ECO:0000256" key="6">
    <source>
        <dbReference type="ARBA" id="ARBA00022533"/>
    </source>
</evidence>
<evidence type="ECO:0000259" key="16">
    <source>
        <dbReference type="Pfam" id="PF00365"/>
    </source>
</evidence>
<dbReference type="Gene3D" id="3.40.50.450">
    <property type="match status" value="1"/>
</dbReference>
<dbReference type="FunFam" id="3.40.50.460:FF:000002">
    <property type="entry name" value="ATP-dependent 6-phosphofructokinase"/>
    <property type="match status" value="1"/>
</dbReference>
<feature type="binding site" evidence="15">
    <location>
        <position position="103"/>
    </location>
    <ligand>
        <name>Mg(2+)</name>
        <dbReference type="ChEBI" id="CHEBI:18420"/>
        <note>catalytic</note>
    </ligand>
</feature>
<dbReference type="GO" id="GO:0070095">
    <property type="term" value="F:fructose-6-phosphate binding"/>
    <property type="evidence" value="ECO:0007669"/>
    <property type="project" value="TreeGrafter"/>
</dbReference>
<feature type="binding site" description="in other chain" evidence="15">
    <location>
        <begin position="185"/>
        <end position="187"/>
    </location>
    <ligand>
        <name>ADP</name>
        <dbReference type="ChEBI" id="CHEBI:456216"/>
        <note>allosteric activator; ligand shared between dimeric partners</note>
    </ligand>
</feature>
<keyword evidence="18" id="KW-1185">Reference proteome</keyword>
<comment type="similarity">
    <text evidence="15">Belongs to the phosphofructokinase type A (PFKA) family. ATP-dependent PFK group I subfamily. Prokaryotic clade 'B1' sub-subfamily.</text>
</comment>
<dbReference type="AlphaFoldDB" id="A0AAU0UTW3"/>
<dbReference type="GO" id="GO:0003872">
    <property type="term" value="F:6-phosphofructokinase activity"/>
    <property type="evidence" value="ECO:0007669"/>
    <property type="project" value="UniProtKB-UniRule"/>
</dbReference>
<dbReference type="GO" id="GO:0061621">
    <property type="term" value="P:canonical glycolysis"/>
    <property type="evidence" value="ECO:0007669"/>
    <property type="project" value="TreeGrafter"/>
</dbReference>
<dbReference type="GO" id="GO:0046872">
    <property type="term" value="F:metal ion binding"/>
    <property type="evidence" value="ECO:0007669"/>
    <property type="project" value="UniProtKB-KW"/>
</dbReference>
<dbReference type="PANTHER" id="PTHR13697">
    <property type="entry name" value="PHOSPHOFRUCTOKINASE"/>
    <property type="match status" value="1"/>
</dbReference>
<keyword evidence="13 15" id="KW-0324">Glycolysis</keyword>
<feature type="binding site" evidence="15">
    <location>
        <position position="11"/>
    </location>
    <ligand>
        <name>ATP</name>
        <dbReference type="ChEBI" id="CHEBI:30616"/>
    </ligand>
</feature>
<keyword evidence="5 15" id="KW-0963">Cytoplasm</keyword>
<dbReference type="GO" id="GO:0005524">
    <property type="term" value="F:ATP binding"/>
    <property type="evidence" value="ECO:0007669"/>
    <property type="project" value="UniProtKB-UniRule"/>
</dbReference>
<feature type="binding site" description="in other chain" evidence="15">
    <location>
        <begin position="125"/>
        <end position="127"/>
    </location>
    <ligand>
        <name>substrate</name>
        <note>ligand shared between dimeric partners</note>
    </ligand>
</feature>
<feature type="binding site" evidence="15">
    <location>
        <begin position="72"/>
        <end position="73"/>
    </location>
    <ligand>
        <name>ATP</name>
        <dbReference type="ChEBI" id="CHEBI:30616"/>
    </ligand>
</feature>
<feature type="domain" description="Phosphofructokinase" evidence="16">
    <location>
        <begin position="3"/>
        <end position="275"/>
    </location>
</feature>
<dbReference type="EC" id="2.7.1.11" evidence="15"/>